<keyword evidence="2" id="KW-0732">Signal</keyword>
<keyword evidence="4" id="KW-1185">Reference proteome</keyword>
<feature type="compositionally biased region" description="Polar residues" evidence="1">
    <location>
        <begin position="243"/>
        <end position="269"/>
    </location>
</feature>
<feature type="region of interest" description="Disordered" evidence="1">
    <location>
        <begin position="23"/>
        <end position="48"/>
    </location>
</feature>
<protein>
    <submittedName>
        <fullName evidence="3">Uncharacterized protein</fullName>
    </submittedName>
</protein>
<feature type="compositionally biased region" description="Low complexity" evidence="1">
    <location>
        <begin position="228"/>
        <end position="242"/>
    </location>
</feature>
<feature type="signal peptide" evidence="2">
    <location>
        <begin position="1"/>
        <end position="17"/>
    </location>
</feature>
<dbReference type="AlphaFoldDB" id="A0AA38UAK5"/>
<feature type="region of interest" description="Disordered" evidence="1">
    <location>
        <begin position="228"/>
        <end position="300"/>
    </location>
</feature>
<feature type="compositionally biased region" description="Pro residues" evidence="1">
    <location>
        <begin position="288"/>
        <end position="300"/>
    </location>
</feature>
<accession>A0AA38UAK5</accession>
<feature type="chain" id="PRO_5041230055" evidence="2">
    <location>
        <begin position="18"/>
        <end position="300"/>
    </location>
</feature>
<evidence type="ECO:0000256" key="2">
    <source>
        <dbReference type="SAM" id="SignalP"/>
    </source>
</evidence>
<organism evidence="3 4">
    <name type="scientific">Lentinula raphanica</name>
    <dbReference type="NCBI Taxonomy" id="153919"/>
    <lineage>
        <taxon>Eukaryota</taxon>
        <taxon>Fungi</taxon>
        <taxon>Dikarya</taxon>
        <taxon>Basidiomycota</taxon>
        <taxon>Agaricomycotina</taxon>
        <taxon>Agaricomycetes</taxon>
        <taxon>Agaricomycetidae</taxon>
        <taxon>Agaricales</taxon>
        <taxon>Marasmiineae</taxon>
        <taxon>Omphalotaceae</taxon>
        <taxon>Lentinula</taxon>
    </lineage>
</organism>
<name>A0AA38UAK5_9AGAR</name>
<comment type="caution">
    <text evidence="3">The sequence shown here is derived from an EMBL/GenBank/DDBJ whole genome shotgun (WGS) entry which is preliminary data.</text>
</comment>
<dbReference type="Proteomes" id="UP001163846">
    <property type="component" value="Unassembled WGS sequence"/>
</dbReference>
<gene>
    <name evidence="3" type="ORF">F5878DRAFT_666998</name>
</gene>
<dbReference type="EMBL" id="MU807133">
    <property type="protein sequence ID" value="KAJ3831977.1"/>
    <property type="molecule type" value="Genomic_DNA"/>
</dbReference>
<evidence type="ECO:0000313" key="3">
    <source>
        <dbReference type="EMBL" id="KAJ3831977.1"/>
    </source>
</evidence>
<sequence length="300" mass="33994">MHYISLLLLGLISATYALPAPSPVGDPSRKSQAIDPNRPADTTDVSRAQAGANPLSRLAWEYYHQSRQPYTSEAGKKLKADKKLFQKIQDWSKNLIEERTFKAVFGITLKLYKHPELPWDEFKLDPRELIFRTFGPIPSGVFLVMDKSHLRGHATTNEPQDHELPYIEFPFNVNVDFASRANQRQIVLSFKRFDKNVREYGNVELWIPIIEEDRELFKECDALLFPESASSHSSHNPSTLNSAQSSNAPPTLNPSRSFNGPFTAESLTLSDHPHNSGPFASDHNGFDEPPPPYSPYPTRY</sequence>
<proteinExistence type="predicted"/>
<evidence type="ECO:0000313" key="4">
    <source>
        <dbReference type="Proteomes" id="UP001163846"/>
    </source>
</evidence>
<reference evidence="3" key="1">
    <citation type="submission" date="2022-08" db="EMBL/GenBank/DDBJ databases">
        <authorList>
            <consortium name="DOE Joint Genome Institute"/>
            <person name="Min B."/>
            <person name="Riley R."/>
            <person name="Sierra-Patev S."/>
            <person name="Naranjo-Ortiz M."/>
            <person name="Looney B."/>
            <person name="Konkel Z."/>
            <person name="Slot J.C."/>
            <person name="Sakamoto Y."/>
            <person name="Steenwyk J.L."/>
            <person name="Rokas A."/>
            <person name="Carro J."/>
            <person name="Camarero S."/>
            <person name="Ferreira P."/>
            <person name="Molpeceres G."/>
            <person name="Ruiz-Duenas F.J."/>
            <person name="Serrano A."/>
            <person name="Henrissat B."/>
            <person name="Drula E."/>
            <person name="Hughes K.W."/>
            <person name="Mata J.L."/>
            <person name="Ishikawa N.K."/>
            <person name="Vargas-Isla R."/>
            <person name="Ushijima S."/>
            <person name="Smith C.A."/>
            <person name="Ahrendt S."/>
            <person name="Andreopoulos W."/>
            <person name="He G."/>
            <person name="Labutti K."/>
            <person name="Lipzen A."/>
            <person name="Ng V."/>
            <person name="Sandor L."/>
            <person name="Barry K."/>
            <person name="Martinez A.T."/>
            <person name="Xiao Y."/>
            <person name="Gibbons J.G."/>
            <person name="Terashima K."/>
            <person name="Hibbett D.S."/>
            <person name="Grigoriev I.V."/>
        </authorList>
    </citation>
    <scope>NUCLEOTIDE SEQUENCE</scope>
    <source>
        <strain evidence="3">TFB9207</strain>
    </source>
</reference>
<evidence type="ECO:0000256" key="1">
    <source>
        <dbReference type="SAM" id="MobiDB-lite"/>
    </source>
</evidence>